<keyword evidence="2" id="KW-1185">Reference proteome</keyword>
<evidence type="ECO:0000313" key="1">
    <source>
        <dbReference type="EMBL" id="RCU42310.1"/>
    </source>
</evidence>
<dbReference type="OrthoDB" id="1265835at2"/>
<reference evidence="1 2" key="1">
    <citation type="submission" date="2018-07" db="EMBL/GenBank/DDBJ databases">
        <title>Chryseobacterium lacus sp. nov., isolated from lake water.</title>
        <authorList>
            <person name="Li C.-M."/>
        </authorList>
    </citation>
    <scope>NUCLEOTIDE SEQUENCE [LARGE SCALE GENOMIC DNA]</scope>
    <source>
        <strain evidence="1 2">YLOS41</strain>
    </source>
</reference>
<accession>A0A368MWJ8</accession>
<protein>
    <submittedName>
        <fullName evidence="1">Uncharacterized protein</fullName>
    </submittedName>
</protein>
<dbReference type="Proteomes" id="UP000252172">
    <property type="component" value="Unassembled WGS sequence"/>
</dbReference>
<dbReference type="RefSeq" id="WP_114304411.1">
    <property type="nucleotide sequence ID" value="NZ_QPIE01000007.1"/>
</dbReference>
<dbReference type="AlphaFoldDB" id="A0A368MWJ8"/>
<gene>
    <name evidence="1" type="ORF">DQ356_10305</name>
</gene>
<name>A0A368MWJ8_9FLAO</name>
<proteinExistence type="predicted"/>
<sequence length="124" mass="13794">MKKHFKGFVAKVELLKSQRATEDINGLMPVILLGIGGEMPSRNVISGTVAESMNLEPGAVYLFNAKEQDSDPVYGRRFRFMTLSQELGPVETLQACQFVGDLKIVDVESPMVPEEDFDEVLTEK</sequence>
<comment type="caution">
    <text evidence="1">The sequence shown here is derived from an EMBL/GenBank/DDBJ whole genome shotgun (WGS) entry which is preliminary data.</text>
</comment>
<dbReference type="EMBL" id="QPIE01000007">
    <property type="protein sequence ID" value="RCU42310.1"/>
    <property type="molecule type" value="Genomic_DNA"/>
</dbReference>
<organism evidence="1 2">
    <name type="scientific">Chryseobacterium lacus</name>
    <dbReference type="NCBI Taxonomy" id="2058346"/>
    <lineage>
        <taxon>Bacteria</taxon>
        <taxon>Pseudomonadati</taxon>
        <taxon>Bacteroidota</taxon>
        <taxon>Flavobacteriia</taxon>
        <taxon>Flavobacteriales</taxon>
        <taxon>Weeksellaceae</taxon>
        <taxon>Chryseobacterium group</taxon>
        <taxon>Chryseobacterium</taxon>
    </lineage>
</organism>
<evidence type="ECO:0000313" key="2">
    <source>
        <dbReference type="Proteomes" id="UP000252172"/>
    </source>
</evidence>